<evidence type="ECO:0008006" key="2">
    <source>
        <dbReference type="Google" id="ProtNLM"/>
    </source>
</evidence>
<name>A0AAT9GKJ7_9BACT</name>
<dbReference type="AlphaFoldDB" id="A0AAT9GKJ7"/>
<proteinExistence type="predicted"/>
<accession>A0AAT9GKJ7</accession>
<sequence length="303" mass="34569">MSRTIWLIMKKTTYLIIALSIIVLTLVQCRVIWLPPKIYIPDKVIVLNPPVMTLREYTTSGLINTHARPYIYQITNSTNGGAVYVFGAAHSKDPKHPQVAMMDSIWDLFNPTTAMLEGRLGYLITWLHNPIEKKGESGFTARKAKKKGIELFTWEPGRENEINELIHKGYHPKLVAAFFSLGVHNNNWKNFSAENQNKEMMNAIDSKTKKYSSLKGLITSVNEIDSIWKAECPNIPSWRSYKHPKNGWPSGKLEDISELTSYIRDEHLCRSIIDLVRKGQRVFVTMGASHAVTIERTLKAMIQ</sequence>
<gene>
    <name evidence="1" type="ORF">KACHI17_20870</name>
</gene>
<reference evidence="1" key="1">
    <citation type="submission" date="2024-02" db="EMBL/GenBank/DDBJ databases">
        <title>Sediminibacterium planktonica sp. nov. and Sediminibacterium longus sp. nov., isolated from surface lake and river water.</title>
        <authorList>
            <person name="Watanabe K."/>
            <person name="Takemine S."/>
            <person name="Ishii Y."/>
            <person name="Ogata Y."/>
            <person name="Shindo C."/>
            <person name="Suda W."/>
        </authorList>
    </citation>
    <scope>NUCLEOTIDE SEQUENCE</scope>
    <source>
        <strain evidence="1">KACHI17</strain>
    </source>
</reference>
<protein>
    <recommendedName>
        <fullName evidence="2">TraB/GumN family protein</fullName>
    </recommendedName>
</protein>
<evidence type="ECO:0000313" key="1">
    <source>
        <dbReference type="EMBL" id="BFG71206.1"/>
    </source>
</evidence>
<dbReference type="RefSeq" id="WP_353548844.1">
    <property type="nucleotide sequence ID" value="NZ_AP029612.1"/>
</dbReference>
<organism evidence="1">
    <name type="scientific">Sediminibacterium sp. KACHI17</name>
    <dbReference type="NCBI Taxonomy" id="1751071"/>
    <lineage>
        <taxon>Bacteria</taxon>
        <taxon>Pseudomonadati</taxon>
        <taxon>Bacteroidota</taxon>
        <taxon>Chitinophagia</taxon>
        <taxon>Chitinophagales</taxon>
        <taxon>Chitinophagaceae</taxon>
        <taxon>Sediminibacterium</taxon>
    </lineage>
</organism>
<dbReference type="EMBL" id="AP029612">
    <property type="protein sequence ID" value="BFG71206.1"/>
    <property type="molecule type" value="Genomic_DNA"/>
</dbReference>